<dbReference type="OrthoDB" id="10516917at2759"/>
<keyword evidence="3" id="KW-1185">Reference proteome</keyword>
<proteinExistence type="predicted"/>
<dbReference type="Proteomes" id="UP000034680">
    <property type="component" value="Unassembled WGS sequence"/>
</dbReference>
<accession>A0A0G2HSX2</accession>
<sequence>MTTDIPETKSTPYTIHDDWFVLAAEVWTIVELTVPPPTQDAGDIIKHQAMKPGETEALHVTSAVKDIRSEQAKRLEEGLSTEKDKENCQVGSIRAKSGICGLSEVNTCHVSEENQMPNLSQCCEYNDNSQAFAEWKGSSQPSCPKWGPPPYLRGYPSGSSGPEGQNKLSDATASTERSCGQGPNVPPFN</sequence>
<gene>
    <name evidence="2" type="ORF">UCDDA912_g08833</name>
</gene>
<feature type="region of interest" description="Disordered" evidence="1">
    <location>
        <begin position="136"/>
        <end position="189"/>
    </location>
</feature>
<organism evidence="2 3">
    <name type="scientific">Diaporthe ampelina</name>
    <dbReference type="NCBI Taxonomy" id="1214573"/>
    <lineage>
        <taxon>Eukaryota</taxon>
        <taxon>Fungi</taxon>
        <taxon>Dikarya</taxon>
        <taxon>Ascomycota</taxon>
        <taxon>Pezizomycotina</taxon>
        <taxon>Sordariomycetes</taxon>
        <taxon>Sordariomycetidae</taxon>
        <taxon>Diaporthales</taxon>
        <taxon>Diaporthaceae</taxon>
        <taxon>Diaporthe</taxon>
    </lineage>
</organism>
<dbReference type="AlphaFoldDB" id="A0A0G2HSX2"/>
<evidence type="ECO:0000256" key="1">
    <source>
        <dbReference type="SAM" id="MobiDB-lite"/>
    </source>
</evidence>
<dbReference type="EMBL" id="LCUC01000405">
    <property type="protein sequence ID" value="KKY31230.1"/>
    <property type="molecule type" value="Genomic_DNA"/>
</dbReference>
<feature type="compositionally biased region" description="Polar residues" evidence="1">
    <location>
        <begin position="157"/>
        <end position="178"/>
    </location>
</feature>
<evidence type="ECO:0000313" key="3">
    <source>
        <dbReference type="Proteomes" id="UP000034680"/>
    </source>
</evidence>
<reference evidence="2 3" key="2">
    <citation type="submission" date="2015-05" db="EMBL/GenBank/DDBJ databases">
        <authorList>
            <person name="Morales-Cruz A."/>
            <person name="Amrine K.C."/>
            <person name="Cantu D."/>
        </authorList>
    </citation>
    <scope>NUCLEOTIDE SEQUENCE [LARGE SCALE GENOMIC DNA]</scope>
    <source>
        <strain evidence="2">DA912</strain>
    </source>
</reference>
<evidence type="ECO:0000313" key="2">
    <source>
        <dbReference type="EMBL" id="KKY31230.1"/>
    </source>
</evidence>
<name>A0A0G2HSX2_9PEZI</name>
<reference evidence="2 3" key="1">
    <citation type="submission" date="2015-05" db="EMBL/GenBank/DDBJ databases">
        <title>Distinctive expansion of gene families associated with plant cell wall degradation and secondary metabolism in the genomes of grapevine trunk pathogens.</title>
        <authorList>
            <person name="Lawrence D.P."/>
            <person name="Travadon R."/>
            <person name="Rolshausen P.E."/>
            <person name="Baumgartner K."/>
        </authorList>
    </citation>
    <scope>NUCLEOTIDE SEQUENCE [LARGE SCALE GENOMIC DNA]</scope>
    <source>
        <strain evidence="2">DA912</strain>
    </source>
</reference>
<protein>
    <submittedName>
        <fullName evidence="2">Uncharacterized protein</fullName>
    </submittedName>
</protein>
<comment type="caution">
    <text evidence="2">The sequence shown here is derived from an EMBL/GenBank/DDBJ whole genome shotgun (WGS) entry which is preliminary data.</text>
</comment>